<feature type="domain" description="PA" evidence="1">
    <location>
        <begin position="99"/>
        <end position="198"/>
    </location>
</feature>
<gene>
    <name evidence="3" type="ORF">SAMN05444158_1037</name>
</gene>
<dbReference type="AlphaFoldDB" id="A0A1H1PIW3"/>
<evidence type="ECO:0000259" key="1">
    <source>
        <dbReference type="Pfam" id="PF02225"/>
    </source>
</evidence>
<dbReference type="InterPro" id="IPR039373">
    <property type="entry name" value="Peptidase_M28B"/>
</dbReference>
<dbReference type="PANTHER" id="PTHR10404">
    <property type="entry name" value="N-ACETYLATED-ALPHA-LINKED ACIDIC DIPEPTIDASE"/>
    <property type="match status" value="1"/>
</dbReference>
<accession>A0A1H1PIW3</accession>
<dbReference type="SUPFAM" id="SSF53187">
    <property type="entry name" value="Zn-dependent exopeptidases"/>
    <property type="match status" value="1"/>
</dbReference>
<dbReference type="Gene3D" id="3.40.630.10">
    <property type="entry name" value="Zn peptidases"/>
    <property type="match status" value="1"/>
</dbReference>
<feature type="domain" description="Peptidase M28" evidence="2">
    <location>
        <begin position="235"/>
        <end position="423"/>
    </location>
</feature>
<dbReference type="InterPro" id="IPR007484">
    <property type="entry name" value="Peptidase_M28"/>
</dbReference>
<evidence type="ECO:0000313" key="3">
    <source>
        <dbReference type="EMBL" id="SDS11053.1"/>
    </source>
</evidence>
<dbReference type="InterPro" id="IPR046450">
    <property type="entry name" value="PA_dom_sf"/>
</dbReference>
<proteinExistence type="predicted"/>
<dbReference type="Gene3D" id="3.50.30.30">
    <property type="match status" value="1"/>
</dbReference>
<dbReference type="PANTHER" id="PTHR10404:SF46">
    <property type="entry name" value="VACUOLAR PROTEIN SORTING-ASSOCIATED PROTEIN 70"/>
    <property type="match status" value="1"/>
</dbReference>
<dbReference type="SUPFAM" id="SSF52025">
    <property type="entry name" value="PA domain"/>
    <property type="match status" value="1"/>
</dbReference>
<dbReference type="Proteomes" id="UP000243904">
    <property type="component" value="Chromosome I"/>
</dbReference>
<sequence length="590" mass="65142">MSEIPVVDEVSADRVRGHVETIVREIPHRAAGSANGKRMAEYSHAAMSGIGLTDVAVKELQAIVSFPEHADFRVEAPVETSFKANTLGHSIKTGPEGIRGELVDVGSGALSNYAGKDARGKIILTELSYSPARHEKQRIAANQGAIGAVMMNWGHPENQAVPFGSVKPMWGNPTPENANTEMPTIPCIGIARAAGLELRKLVEQGPVTVWMQTHVENGWRPVQITVARLPAPASSPEHDDFVLVGGHQDSWPGEAATDNAAGNACQMELARVFSKHRDKMRRGLTFGFWTAHETGTMAGSTWFADQNWDNLRKNCVAYLQIDQPACIGTTEWATSSNPELRSFHSAIEARLLNKKIRWERQAKSGDSSFFGLGIPSFQGRGAFTDAELKSTAHATLGWWHHSIENRLDKLDWSLMQEHLRVYTAYLWELTTAPVLPFRFAPVSKQISDRLEELRVAGKSVGLETAQDDAARFANAVARLDSRAAQEAEQFARGRGSEQAALLLNRTIKRLSRILVPLQSSSVGSYGHDTYGFTPQTTMIPCLYDLQQLNQLPDGEQRWMVETKMVRARNRVADALQDSTDLIDEMFARLK</sequence>
<dbReference type="InterPro" id="IPR003137">
    <property type="entry name" value="PA_domain"/>
</dbReference>
<evidence type="ECO:0000313" key="4">
    <source>
        <dbReference type="Proteomes" id="UP000243904"/>
    </source>
</evidence>
<dbReference type="Pfam" id="PF02225">
    <property type="entry name" value="PA"/>
    <property type="match status" value="1"/>
</dbReference>
<evidence type="ECO:0000259" key="2">
    <source>
        <dbReference type="Pfam" id="PF04389"/>
    </source>
</evidence>
<dbReference type="Pfam" id="PF04389">
    <property type="entry name" value="Peptidase_M28"/>
    <property type="match status" value="1"/>
</dbReference>
<keyword evidence="4" id="KW-1185">Reference proteome</keyword>
<organism evidence="3 4">
    <name type="scientific">Bradyrhizobium canariense</name>
    <dbReference type="NCBI Taxonomy" id="255045"/>
    <lineage>
        <taxon>Bacteria</taxon>
        <taxon>Pseudomonadati</taxon>
        <taxon>Pseudomonadota</taxon>
        <taxon>Alphaproteobacteria</taxon>
        <taxon>Hyphomicrobiales</taxon>
        <taxon>Nitrobacteraceae</taxon>
        <taxon>Bradyrhizobium</taxon>
    </lineage>
</organism>
<protein>
    <submittedName>
        <fullName evidence="3">PA domain-containing protein</fullName>
    </submittedName>
</protein>
<name>A0A1H1PIW3_9BRAD</name>
<dbReference type="EMBL" id="LT629750">
    <property type="protein sequence ID" value="SDS11053.1"/>
    <property type="molecule type" value="Genomic_DNA"/>
</dbReference>
<reference evidence="4" key="1">
    <citation type="submission" date="2016-10" db="EMBL/GenBank/DDBJ databases">
        <authorList>
            <person name="Varghese N."/>
            <person name="Submissions S."/>
        </authorList>
    </citation>
    <scope>NUCLEOTIDE SEQUENCE [LARGE SCALE GENOMIC DNA]</scope>
    <source>
        <strain evidence="4">GAS369</strain>
    </source>
</reference>